<accession>A0AAW0ZIK6</accession>
<sequence length="446" mass="51575">MLVAVRCLATDHVPSLLCRKKLCVRELHFLYIVTYQTKSFRIEKPKPMFRSGMYRNILLTLLKEEDEDEEILFTILSKRKRRKTEHIYTDGDKEDHGNSFIKNHLLYDEETYRQFFRLNKKQVDFVLSLIGNNIKKTSSRRVKYPISPVEKLLLTLRFLTTGEKFRSLSVAFKISYGYISIIVRDVLKELYKKLVPIFLPEPQISDFEKIAYDFKTKCNFPNCIGVMDGKHVRVLSPKNSGSLYSDRHYFSIVLLALIDTNSKFVIVDIGSYGEEGESGIFEKSIMGCHMRSGQFRFPVEKSLPASDIVVPHVIIADEAFRLNDRVMKPYPKDQAAQDTTKAIFNDRLYRARRVSENAFAILCQNFQILSSPIAVLPETTNLIITATCCIHNMLRDEYLSTDVSQPDNHETNTSNNNMLPLARSGGFSNADGFRIRDKFRCYFNRL</sequence>
<dbReference type="InterPro" id="IPR027806">
    <property type="entry name" value="HARBI1_dom"/>
</dbReference>
<evidence type="ECO:0000259" key="8">
    <source>
        <dbReference type="Pfam" id="PF13359"/>
    </source>
</evidence>
<name>A0AAW0ZIK6_9HYME</name>
<dbReference type="GO" id="GO:0046872">
    <property type="term" value="F:metal ion binding"/>
    <property type="evidence" value="ECO:0007669"/>
    <property type="project" value="UniProtKB-KW"/>
</dbReference>
<feature type="domain" description="DDE Tnp4" evidence="8">
    <location>
        <begin position="227"/>
        <end position="392"/>
    </location>
</feature>
<evidence type="ECO:0000256" key="3">
    <source>
        <dbReference type="ARBA" id="ARBA00006958"/>
    </source>
</evidence>
<keyword evidence="4" id="KW-0540">Nuclease</keyword>
<evidence type="ECO:0000256" key="5">
    <source>
        <dbReference type="ARBA" id="ARBA00022723"/>
    </source>
</evidence>
<gene>
    <name evidence="9" type="ORF">QLX08_009497</name>
</gene>
<dbReference type="EMBL" id="JAWNGG020000210">
    <property type="protein sequence ID" value="KAK9296548.1"/>
    <property type="molecule type" value="Genomic_DNA"/>
</dbReference>
<keyword evidence="6" id="KW-0378">Hydrolase</keyword>
<keyword evidence="5" id="KW-0479">Metal-binding</keyword>
<dbReference type="GO" id="GO:0005634">
    <property type="term" value="C:nucleus"/>
    <property type="evidence" value="ECO:0007669"/>
    <property type="project" value="UniProtKB-SubCell"/>
</dbReference>
<dbReference type="Proteomes" id="UP001432146">
    <property type="component" value="Unassembled WGS sequence"/>
</dbReference>
<comment type="similarity">
    <text evidence="3">Belongs to the HARBI1 family.</text>
</comment>
<comment type="cofactor">
    <cofactor evidence="1">
        <name>a divalent metal cation</name>
        <dbReference type="ChEBI" id="CHEBI:60240"/>
    </cofactor>
</comment>
<evidence type="ECO:0000256" key="2">
    <source>
        <dbReference type="ARBA" id="ARBA00004123"/>
    </source>
</evidence>
<dbReference type="PANTHER" id="PTHR22930">
    <property type="match status" value="1"/>
</dbReference>
<evidence type="ECO:0000256" key="6">
    <source>
        <dbReference type="ARBA" id="ARBA00022801"/>
    </source>
</evidence>
<dbReference type="GO" id="GO:0004518">
    <property type="term" value="F:nuclease activity"/>
    <property type="evidence" value="ECO:0007669"/>
    <property type="project" value="UniProtKB-KW"/>
</dbReference>
<keyword evidence="10" id="KW-1185">Reference proteome</keyword>
<comment type="caution">
    <text evidence="9">The sequence shown here is derived from an EMBL/GenBank/DDBJ whole genome shotgun (WGS) entry which is preliminary data.</text>
</comment>
<evidence type="ECO:0000256" key="4">
    <source>
        <dbReference type="ARBA" id="ARBA00022722"/>
    </source>
</evidence>
<dbReference type="AlphaFoldDB" id="A0AAW0ZIK6"/>
<reference evidence="9 10" key="1">
    <citation type="submission" date="2024-05" db="EMBL/GenBank/DDBJ databases">
        <title>The nuclear and mitochondrial genome assemblies of Tetragonisca angustula (Apidae: Meliponini), a tiny yet remarkable pollinator in the Neotropics.</title>
        <authorList>
            <person name="Ferrari R."/>
            <person name="Ricardo P.C."/>
            <person name="Dias F.C."/>
            <person name="Araujo N.S."/>
            <person name="Soares D.O."/>
            <person name="Zhou Q.-S."/>
            <person name="Zhu C.-D."/>
            <person name="Coutinho L."/>
            <person name="Airas M.C."/>
            <person name="Batista T.M."/>
        </authorList>
    </citation>
    <scope>NUCLEOTIDE SEQUENCE [LARGE SCALE GENOMIC DNA]</scope>
    <source>
        <strain evidence="9">ASF017062</strain>
        <tissue evidence="9">Abdomen</tissue>
    </source>
</reference>
<organism evidence="9 10">
    <name type="scientific">Tetragonisca angustula</name>
    <dbReference type="NCBI Taxonomy" id="166442"/>
    <lineage>
        <taxon>Eukaryota</taxon>
        <taxon>Metazoa</taxon>
        <taxon>Ecdysozoa</taxon>
        <taxon>Arthropoda</taxon>
        <taxon>Hexapoda</taxon>
        <taxon>Insecta</taxon>
        <taxon>Pterygota</taxon>
        <taxon>Neoptera</taxon>
        <taxon>Endopterygota</taxon>
        <taxon>Hymenoptera</taxon>
        <taxon>Apocrita</taxon>
        <taxon>Aculeata</taxon>
        <taxon>Apoidea</taxon>
        <taxon>Anthophila</taxon>
        <taxon>Apidae</taxon>
        <taxon>Tetragonisca</taxon>
    </lineage>
</organism>
<dbReference type="PANTHER" id="PTHR22930:SF269">
    <property type="entry name" value="NUCLEASE HARBI1-LIKE PROTEIN"/>
    <property type="match status" value="1"/>
</dbReference>
<evidence type="ECO:0000313" key="9">
    <source>
        <dbReference type="EMBL" id="KAK9296548.1"/>
    </source>
</evidence>
<dbReference type="Pfam" id="PF13359">
    <property type="entry name" value="DDE_Tnp_4"/>
    <property type="match status" value="1"/>
</dbReference>
<evidence type="ECO:0000256" key="1">
    <source>
        <dbReference type="ARBA" id="ARBA00001968"/>
    </source>
</evidence>
<comment type="subcellular location">
    <subcellularLocation>
        <location evidence="2">Nucleus</location>
    </subcellularLocation>
</comment>
<dbReference type="InterPro" id="IPR045249">
    <property type="entry name" value="HARBI1-like"/>
</dbReference>
<dbReference type="GO" id="GO:0016787">
    <property type="term" value="F:hydrolase activity"/>
    <property type="evidence" value="ECO:0007669"/>
    <property type="project" value="UniProtKB-KW"/>
</dbReference>
<protein>
    <recommendedName>
        <fullName evidence="8">DDE Tnp4 domain-containing protein</fullName>
    </recommendedName>
</protein>
<keyword evidence="7" id="KW-0539">Nucleus</keyword>
<proteinExistence type="inferred from homology"/>
<evidence type="ECO:0000256" key="7">
    <source>
        <dbReference type="ARBA" id="ARBA00023242"/>
    </source>
</evidence>
<evidence type="ECO:0000313" key="10">
    <source>
        <dbReference type="Proteomes" id="UP001432146"/>
    </source>
</evidence>